<dbReference type="Gene3D" id="1.10.3080.10">
    <property type="entry name" value="Clc chloride channel"/>
    <property type="match status" value="1"/>
</dbReference>
<feature type="domain" description="CBS" evidence="12">
    <location>
        <begin position="495"/>
        <end position="553"/>
    </location>
</feature>
<dbReference type="InterPro" id="IPR014743">
    <property type="entry name" value="Cl-channel_core"/>
</dbReference>
<feature type="transmembrane region" description="Helical" evidence="11">
    <location>
        <begin position="374"/>
        <end position="397"/>
    </location>
</feature>
<dbReference type="SUPFAM" id="SSF81340">
    <property type="entry name" value="Clc chloride channel"/>
    <property type="match status" value="1"/>
</dbReference>
<name>A0A5C5XG97_9PLAN</name>
<dbReference type="Proteomes" id="UP000316095">
    <property type="component" value="Unassembled WGS sequence"/>
</dbReference>
<dbReference type="Pfam" id="PF00571">
    <property type="entry name" value="CBS"/>
    <property type="match status" value="2"/>
</dbReference>
<dbReference type="CDD" id="cd04613">
    <property type="entry name" value="CBS_pair_voltage-gated_CLC_bac"/>
    <property type="match status" value="1"/>
</dbReference>
<keyword evidence="7" id="KW-0869">Chloride channel</keyword>
<keyword evidence="3 11" id="KW-0812">Transmembrane</keyword>
<dbReference type="PRINTS" id="PR00762">
    <property type="entry name" value="CLCHANNEL"/>
</dbReference>
<dbReference type="RefSeq" id="WP_146504053.1">
    <property type="nucleotide sequence ID" value="NZ_SJPG01000001.1"/>
</dbReference>
<dbReference type="PROSITE" id="PS51371">
    <property type="entry name" value="CBS"/>
    <property type="match status" value="2"/>
</dbReference>
<dbReference type="InterPro" id="IPR000644">
    <property type="entry name" value="CBS_dom"/>
</dbReference>
<feature type="transmembrane region" description="Helical" evidence="11">
    <location>
        <begin position="26"/>
        <end position="44"/>
    </location>
</feature>
<keyword evidence="6 11" id="KW-0472">Membrane</keyword>
<feature type="domain" description="CBS" evidence="12">
    <location>
        <begin position="560"/>
        <end position="619"/>
    </location>
</feature>
<protein>
    <submittedName>
        <fullName evidence="13">H(+)/Cl(-) exchange transporter ClcA</fullName>
    </submittedName>
</protein>
<dbReference type="Gene3D" id="3.10.580.10">
    <property type="entry name" value="CBS-domain"/>
    <property type="match status" value="1"/>
</dbReference>
<dbReference type="CDD" id="cd00400">
    <property type="entry name" value="Voltage_gated_ClC"/>
    <property type="match status" value="1"/>
</dbReference>
<evidence type="ECO:0000313" key="14">
    <source>
        <dbReference type="Proteomes" id="UP000316095"/>
    </source>
</evidence>
<feature type="transmembrane region" description="Helical" evidence="11">
    <location>
        <begin position="182"/>
        <end position="200"/>
    </location>
</feature>
<evidence type="ECO:0000256" key="4">
    <source>
        <dbReference type="ARBA" id="ARBA00022989"/>
    </source>
</evidence>
<keyword evidence="4 11" id="KW-1133">Transmembrane helix</keyword>
<proteinExistence type="predicted"/>
<evidence type="ECO:0000256" key="8">
    <source>
        <dbReference type="ARBA" id="ARBA00023214"/>
    </source>
</evidence>
<dbReference type="OrthoDB" id="9812438at2"/>
<dbReference type="SMART" id="SM00116">
    <property type="entry name" value="CBS"/>
    <property type="match status" value="2"/>
</dbReference>
<feature type="transmembrane region" description="Helical" evidence="11">
    <location>
        <begin position="220"/>
        <end position="239"/>
    </location>
</feature>
<feature type="transmembrane region" description="Helical" evidence="11">
    <location>
        <begin position="300"/>
        <end position="320"/>
    </location>
</feature>
<accession>A0A5C5XG97</accession>
<keyword evidence="14" id="KW-1185">Reference proteome</keyword>
<evidence type="ECO:0000256" key="3">
    <source>
        <dbReference type="ARBA" id="ARBA00022692"/>
    </source>
</evidence>
<evidence type="ECO:0000256" key="9">
    <source>
        <dbReference type="ARBA" id="ARBA00023303"/>
    </source>
</evidence>
<dbReference type="GO" id="GO:0005254">
    <property type="term" value="F:chloride channel activity"/>
    <property type="evidence" value="ECO:0007669"/>
    <property type="project" value="UniProtKB-KW"/>
</dbReference>
<dbReference type="PANTHER" id="PTHR43427">
    <property type="entry name" value="CHLORIDE CHANNEL PROTEIN CLC-E"/>
    <property type="match status" value="1"/>
</dbReference>
<evidence type="ECO:0000256" key="10">
    <source>
        <dbReference type="PROSITE-ProRule" id="PRU00703"/>
    </source>
</evidence>
<feature type="transmembrane region" description="Helical" evidence="11">
    <location>
        <begin position="260"/>
        <end position="280"/>
    </location>
</feature>
<evidence type="ECO:0000256" key="5">
    <source>
        <dbReference type="ARBA" id="ARBA00023065"/>
    </source>
</evidence>
<organism evidence="13 14">
    <name type="scientific">Rubinisphaera italica</name>
    <dbReference type="NCBI Taxonomy" id="2527969"/>
    <lineage>
        <taxon>Bacteria</taxon>
        <taxon>Pseudomonadati</taxon>
        <taxon>Planctomycetota</taxon>
        <taxon>Planctomycetia</taxon>
        <taxon>Planctomycetales</taxon>
        <taxon>Planctomycetaceae</taxon>
        <taxon>Rubinisphaera</taxon>
    </lineage>
</organism>
<evidence type="ECO:0000256" key="2">
    <source>
        <dbReference type="ARBA" id="ARBA00022448"/>
    </source>
</evidence>
<dbReference type="InterPro" id="IPR001807">
    <property type="entry name" value="ClC"/>
</dbReference>
<dbReference type="InterPro" id="IPR050368">
    <property type="entry name" value="ClC-type_chloride_channel"/>
</dbReference>
<evidence type="ECO:0000259" key="12">
    <source>
        <dbReference type="PROSITE" id="PS51371"/>
    </source>
</evidence>
<comment type="subcellular location">
    <subcellularLocation>
        <location evidence="1">Membrane</location>
        <topology evidence="1">Multi-pass membrane protein</topology>
    </subcellularLocation>
</comment>
<feature type="transmembrane region" description="Helical" evidence="11">
    <location>
        <begin position="341"/>
        <end position="362"/>
    </location>
</feature>
<dbReference type="GO" id="GO:0034707">
    <property type="term" value="C:chloride channel complex"/>
    <property type="evidence" value="ECO:0007669"/>
    <property type="project" value="UniProtKB-KW"/>
</dbReference>
<gene>
    <name evidence="13" type="primary">clcA</name>
    <name evidence="13" type="ORF">Pan54_29070</name>
</gene>
<dbReference type="InterPro" id="IPR046342">
    <property type="entry name" value="CBS_dom_sf"/>
</dbReference>
<keyword evidence="10" id="KW-0129">CBS domain</keyword>
<keyword evidence="9" id="KW-0407">Ion channel</keyword>
<dbReference type="SUPFAM" id="SSF54631">
    <property type="entry name" value="CBS-domain pair"/>
    <property type="match status" value="1"/>
</dbReference>
<keyword evidence="2" id="KW-0813">Transport</keyword>
<evidence type="ECO:0000256" key="1">
    <source>
        <dbReference type="ARBA" id="ARBA00004141"/>
    </source>
</evidence>
<dbReference type="EMBL" id="SJPG01000001">
    <property type="protein sequence ID" value="TWT62166.1"/>
    <property type="molecule type" value="Genomic_DNA"/>
</dbReference>
<evidence type="ECO:0000256" key="6">
    <source>
        <dbReference type="ARBA" id="ARBA00023136"/>
    </source>
</evidence>
<dbReference type="Pfam" id="PF00654">
    <property type="entry name" value="Voltage_CLC"/>
    <property type="match status" value="1"/>
</dbReference>
<sequence length="637" mass="69839">MRLPLSWLRKLLERMESRDFQLSSKWFLLSMILGVVVGLVTVVFDHLSLFVETIVLRGLVGFNPGEAEGEFDPFASLLDLSRGPEPWILLLVVTLGGLLSGYLLQRFATDASGSGTGATIHAFHFRQGYLRWQIVWVKILTTSITVGTGGSGGREGPIAQIGAALGAWLGQRLHLTRRDRRILLAAGMGAGVGAIFRAPLAGALFAAEILYKDADFEAEVIVPAAMSSIIAYGVYSMFLPQEIRYMPLFGQELRFNFLSPFELIPYTIMAIVIVFVGILFTKTYHNTHNLFEKIKLPLFARVGLGAFSSGVITLLFFFSIPGQDSVMGIAGRGYGTLQNALTGAQPLAIGVLAAIVLGKIVATSFTVGSGGSGGVFGPSMVIGGCTGVAVAQFLQPLFPEGLIHQPQAYGVVGMAGFIAGCINAPISTIIMVSELTGEYKLLIPTMWVSTLCFLMMRKHNLYLQQVHSRLESPAHRGDFIVDVLEGIRVEEVYRKNRPLRMIPESMPLEQIVHIVADTHQHYYPVVDEKGRLVGIFSSDDVRAYLYNEHIWSLANAGDVMTVNPITITADDNLNTALMHFTMKNLDELPVVSSTDRGIIIGMLRRKETIACYNRRLVELKHSYDDEDSVLVTPKNKP</sequence>
<keyword evidence="5" id="KW-0406">Ion transport</keyword>
<feature type="transmembrane region" description="Helical" evidence="11">
    <location>
        <begin position="409"/>
        <end position="433"/>
    </location>
</feature>
<keyword evidence="8" id="KW-0868">Chloride</keyword>
<evidence type="ECO:0000256" key="7">
    <source>
        <dbReference type="ARBA" id="ARBA00023173"/>
    </source>
</evidence>
<reference evidence="13 14" key="1">
    <citation type="submission" date="2019-02" db="EMBL/GenBank/DDBJ databases">
        <title>Deep-cultivation of Planctomycetes and their phenomic and genomic characterization uncovers novel biology.</title>
        <authorList>
            <person name="Wiegand S."/>
            <person name="Jogler M."/>
            <person name="Boedeker C."/>
            <person name="Pinto D."/>
            <person name="Vollmers J."/>
            <person name="Rivas-Marin E."/>
            <person name="Kohn T."/>
            <person name="Peeters S.H."/>
            <person name="Heuer A."/>
            <person name="Rast P."/>
            <person name="Oberbeckmann S."/>
            <person name="Bunk B."/>
            <person name="Jeske O."/>
            <person name="Meyerdierks A."/>
            <person name="Storesund J.E."/>
            <person name="Kallscheuer N."/>
            <person name="Luecker S."/>
            <person name="Lage O.M."/>
            <person name="Pohl T."/>
            <person name="Merkel B.J."/>
            <person name="Hornburger P."/>
            <person name="Mueller R.-W."/>
            <person name="Bruemmer F."/>
            <person name="Labrenz M."/>
            <person name="Spormann A.M."/>
            <person name="Op Den Camp H."/>
            <person name="Overmann J."/>
            <person name="Amann R."/>
            <person name="Jetten M.S.M."/>
            <person name="Mascher T."/>
            <person name="Medema M.H."/>
            <person name="Devos D.P."/>
            <person name="Kaster A.-K."/>
            <person name="Ovreas L."/>
            <person name="Rohde M."/>
            <person name="Galperin M.Y."/>
            <person name="Jogler C."/>
        </authorList>
    </citation>
    <scope>NUCLEOTIDE SEQUENCE [LARGE SCALE GENOMIC DNA]</scope>
    <source>
        <strain evidence="13 14">Pan54</strain>
    </source>
</reference>
<dbReference type="PANTHER" id="PTHR43427:SF6">
    <property type="entry name" value="CHLORIDE CHANNEL PROTEIN CLC-E"/>
    <property type="match status" value="1"/>
</dbReference>
<dbReference type="AlphaFoldDB" id="A0A5C5XG97"/>
<evidence type="ECO:0000256" key="11">
    <source>
        <dbReference type="SAM" id="Phobius"/>
    </source>
</evidence>
<evidence type="ECO:0000313" key="13">
    <source>
        <dbReference type="EMBL" id="TWT62166.1"/>
    </source>
</evidence>
<feature type="transmembrane region" description="Helical" evidence="11">
    <location>
        <begin position="87"/>
        <end position="104"/>
    </location>
</feature>
<comment type="caution">
    <text evidence="13">The sequence shown here is derived from an EMBL/GenBank/DDBJ whole genome shotgun (WGS) entry which is preliminary data.</text>
</comment>